<proteinExistence type="predicted"/>
<dbReference type="Proteomes" id="UP001175211">
    <property type="component" value="Unassembled WGS sequence"/>
</dbReference>
<name>A0AA39KEL4_ARMTA</name>
<evidence type="ECO:0000313" key="2">
    <source>
        <dbReference type="Proteomes" id="UP001175211"/>
    </source>
</evidence>
<sequence>MTSDSSYELLQCSRILVEELRQTAWFESDHYRTEALLLRQEPSYLAYRVNQDGLLLRPEDQEFENPEFAACITKHSLHSVFMLVAEWSAITAYLEDIVLIDRTTVMDGTLEERGKLFGGVAKVVDSAIQRLEESIVSGIIGGSNIGRRVFSPSLQIVSLERCLSIPDNTLDEALYRFVLNYFGNTTTGTPSAVRQHLVDMFERAPEEEMLGPLVELISQWLDLQEFSRLLDAASSLHHLTRSGDETRLSAFCSAVSFLYQTLDEASFEEHLRNGVESLRDEAILQEIWRAIDKAVGRNYNNFEDIFLPITPWRRLPELELEGLLCGSVRIAECRRKKQKKKSKRVAPYPDSDSTLESAPSNLKLSLFLVDKDVKETFDHIFDSANKGKLEECDFLTAMVAIGFSIKQAQGSRITFIPPTGRDCGLKQCFRYHMIHNGNDEYFDLASALRTKLRRAYDWDKDYFGLK</sequence>
<gene>
    <name evidence="1" type="ORF">EV420DRAFT_362538</name>
</gene>
<protein>
    <submittedName>
        <fullName evidence="1">Uncharacterized protein</fullName>
    </submittedName>
</protein>
<keyword evidence="2" id="KW-1185">Reference proteome</keyword>
<dbReference type="GeneID" id="85365395"/>
<dbReference type="RefSeq" id="XP_060330805.1">
    <property type="nucleotide sequence ID" value="XM_060481847.1"/>
</dbReference>
<reference evidence="1" key="1">
    <citation type="submission" date="2023-06" db="EMBL/GenBank/DDBJ databases">
        <authorList>
            <consortium name="Lawrence Berkeley National Laboratory"/>
            <person name="Ahrendt S."/>
            <person name="Sahu N."/>
            <person name="Indic B."/>
            <person name="Wong-Bajracharya J."/>
            <person name="Merenyi Z."/>
            <person name="Ke H.-M."/>
            <person name="Monk M."/>
            <person name="Kocsube S."/>
            <person name="Drula E."/>
            <person name="Lipzen A."/>
            <person name="Balint B."/>
            <person name="Henrissat B."/>
            <person name="Andreopoulos B."/>
            <person name="Martin F.M."/>
            <person name="Harder C.B."/>
            <person name="Rigling D."/>
            <person name="Ford K.L."/>
            <person name="Foster G.D."/>
            <person name="Pangilinan J."/>
            <person name="Papanicolaou A."/>
            <person name="Barry K."/>
            <person name="LaButti K."/>
            <person name="Viragh M."/>
            <person name="Koriabine M."/>
            <person name="Yan M."/>
            <person name="Riley R."/>
            <person name="Champramary S."/>
            <person name="Plett K.L."/>
            <person name="Tsai I.J."/>
            <person name="Slot J."/>
            <person name="Sipos G."/>
            <person name="Plett J."/>
            <person name="Nagy L.G."/>
            <person name="Grigoriev I.V."/>
        </authorList>
    </citation>
    <scope>NUCLEOTIDE SEQUENCE</scope>
    <source>
        <strain evidence="1">CCBAS 213</strain>
    </source>
</reference>
<comment type="caution">
    <text evidence="1">The sequence shown here is derived from an EMBL/GenBank/DDBJ whole genome shotgun (WGS) entry which is preliminary data.</text>
</comment>
<dbReference type="AlphaFoldDB" id="A0AA39KEL4"/>
<organism evidence="1 2">
    <name type="scientific">Armillaria tabescens</name>
    <name type="common">Ringless honey mushroom</name>
    <name type="synonym">Agaricus tabescens</name>
    <dbReference type="NCBI Taxonomy" id="1929756"/>
    <lineage>
        <taxon>Eukaryota</taxon>
        <taxon>Fungi</taxon>
        <taxon>Dikarya</taxon>
        <taxon>Basidiomycota</taxon>
        <taxon>Agaricomycotina</taxon>
        <taxon>Agaricomycetes</taxon>
        <taxon>Agaricomycetidae</taxon>
        <taxon>Agaricales</taxon>
        <taxon>Marasmiineae</taxon>
        <taxon>Physalacriaceae</taxon>
        <taxon>Desarmillaria</taxon>
    </lineage>
</organism>
<evidence type="ECO:0000313" key="1">
    <source>
        <dbReference type="EMBL" id="KAK0458535.1"/>
    </source>
</evidence>
<dbReference type="EMBL" id="JAUEPS010000017">
    <property type="protein sequence ID" value="KAK0458535.1"/>
    <property type="molecule type" value="Genomic_DNA"/>
</dbReference>
<accession>A0AA39KEL4</accession>